<evidence type="ECO:0000313" key="8">
    <source>
        <dbReference type="EMBL" id="MBA8814266.1"/>
    </source>
</evidence>
<evidence type="ECO:0000256" key="6">
    <source>
        <dbReference type="ARBA" id="ARBA00023136"/>
    </source>
</evidence>
<evidence type="ECO:0000256" key="7">
    <source>
        <dbReference type="SAM" id="Phobius"/>
    </source>
</evidence>
<comment type="subcellular location">
    <subcellularLocation>
        <location evidence="1">Cell membrane</location>
        <topology evidence="1">Multi-pass membrane protein</topology>
    </subcellularLocation>
</comment>
<keyword evidence="5 7" id="KW-1133">Transmembrane helix</keyword>
<sequence>MKTMKTISQQSERLGPDFARFWIAQGASSVGGQISELAVPLLAVLVLHASAGEVGLLGAVRWLPFLLLALPLGVLVDRRRRRPLLVSSDIARAVLTLVVVALAFSGLLTLPALVVLVGLLGAFTVLFEVGYQSFLPTVAGREHLERANGRLQATASAAEIGGPGLAGLLIQALSAPWALLAHAATYVVSAVALLRISTPERQPVPTGRSVLRDLADGLRFVGRDRYLVSLVGFAGIYNLFAQWVMVLFTVHAVRELGLTAGHLGLVFSLGAVGAVLGAAAAPTSVRRFGAGPVLVACAAAECVALAALPFVEASWTAPVVIAVLVVVFAINGAGTSLSSVVALTLRQLRTPDRLLGRVNATMRWLSYGVIAIGAAVGGVVGEALGTRTGIALGCAGTLLTVVWVVASPLRQVGDPRGLAVHDDGEAAR</sequence>
<dbReference type="Proteomes" id="UP000522688">
    <property type="component" value="Unassembled WGS sequence"/>
</dbReference>
<organism evidence="8 9">
    <name type="scientific">Frigoribacterium faeni</name>
    <dbReference type="NCBI Taxonomy" id="145483"/>
    <lineage>
        <taxon>Bacteria</taxon>
        <taxon>Bacillati</taxon>
        <taxon>Actinomycetota</taxon>
        <taxon>Actinomycetes</taxon>
        <taxon>Micrococcales</taxon>
        <taxon>Microbacteriaceae</taxon>
        <taxon>Frigoribacterium</taxon>
    </lineage>
</organism>
<dbReference type="Pfam" id="PF05977">
    <property type="entry name" value="MFS_3"/>
    <property type="match status" value="1"/>
</dbReference>
<reference evidence="8 9" key="1">
    <citation type="submission" date="2020-07" db="EMBL/GenBank/DDBJ databases">
        <title>Sequencing the genomes of 1000 actinobacteria strains.</title>
        <authorList>
            <person name="Klenk H.-P."/>
        </authorList>
    </citation>
    <scope>NUCLEOTIDE SEQUENCE [LARGE SCALE GENOMIC DNA]</scope>
    <source>
        <strain evidence="8 9">DSM 10309</strain>
    </source>
</reference>
<feature type="transmembrane region" description="Helical" evidence="7">
    <location>
        <begin position="317"/>
        <end position="343"/>
    </location>
</feature>
<evidence type="ECO:0000313" key="9">
    <source>
        <dbReference type="Proteomes" id="UP000522688"/>
    </source>
</evidence>
<dbReference type="GO" id="GO:0005886">
    <property type="term" value="C:plasma membrane"/>
    <property type="evidence" value="ECO:0007669"/>
    <property type="project" value="UniProtKB-SubCell"/>
</dbReference>
<comment type="caution">
    <text evidence="8">The sequence shown here is derived from an EMBL/GenBank/DDBJ whole genome shotgun (WGS) entry which is preliminary data.</text>
</comment>
<keyword evidence="3" id="KW-1003">Cell membrane</keyword>
<dbReference type="CDD" id="cd06173">
    <property type="entry name" value="MFS_MefA_like"/>
    <property type="match status" value="1"/>
</dbReference>
<accession>A0A7W3JJY6</accession>
<dbReference type="PANTHER" id="PTHR23513:SF6">
    <property type="entry name" value="MAJOR FACILITATOR SUPERFAMILY ASSOCIATED DOMAIN-CONTAINING PROTEIN"/>
    <property type="match status" value="1"/>
</dbReference>
<feature type="transmembrane region" description="Helical" evidence="7">
    <location>
        <begin position="59"/>
        <end position="76"/>
    </location>
</feature>
<dbReference type="PANTHER" id="PTHR23513">
    <property type="entry name" value="INTEGRAL MEMBRANE EFFLUX PROTEIN-RELATED"/>
    <property type="match status" value="1"/>
</dbReference>
<dbReference type="InterPro" id="IPR036259">
    <property type="entry name" value="MFS_trans_sf"/>
</dbReference>
<keyword evidence="2" id="KW-0813">Transport</keyword>
<keyword evidence="6 7" id="KW-0472">Membrane</keyword>
<evidence type="ECO:0000256" key="2">
    <source>
        <dbReference type="ARBA" id="ARBA00022448"/>
    </source>
</evidence>
<feature type="transmembrane region" description="Helical" evidence="7">
    <location>
        <begin position="260"/>
        <end position="281"/>
    </location>
</feature>
<feature type="transmembrane region" description="Helical" evidence="7">
    <location>
        <begin position="21"/>
        <end position="47"/>
    </location>
</feature>
<protein>
    <submittedName>
        <fullName evidence="8">MFS family permease</fullName>
    </submittedName>
</protein>
<dbReference type="EMBL" id="JACGWW010000003">
    <property type="protein sequence ID" value="MBA8814266.1"/>
    <property type="molecule type" value="Genomic_DNA"/>
</dbReference>
<evidence type="ECO:0000256" key="5">
    <source>
        <dbReference type="ARBA" id="ARBA00022989"/>
    </source>
</evidence>
<proteinExistence type="predicted"/>
<keyword evidence="4 7" id="KW-0812">Transmembrane</keyword>
<feature type="transmembrane region" description="Helical" evidence="7">
    <location>
        <begin position="293"/>
        <end position="311"/>
    </location>
</feature>
<feature type="transmembrane region" description="Helical" evidence="7">
    <location>
        <begin position="390"/>
        <end position="409"/>
    </location>
</feature>
<evidence type="ECO:0000256" key="1">
    <source>
        <dbReference type="ARBA" id="ARBA00004651"/>
    </source>
</evidence>
<feature type="transmembrane region" description="Helical" evidence="7">
    <location>
        <begin position="364"/>
        <end position="384"/>
    </location>
</feature>
<evidence type="ECO:0000256" key="4">
    <source>
        <dbReference type="ARBA" id="ARBA00022692"/>
    </source>
</evidence>
<feature type="transmembrane region" description="Helical" evidence="7">
    <location>
        <begin position="97"/>
        <end position="127"/>
    </location>
</feature>
<dbReference type="Gene3D" id="1.20.1250.20">
    <property type="entry name" value="MFS general substrate transporter like domains"/>
    <property type="match status" value="1"/>
</dbReference>
<name>A0A7W3JJY6_9MICO</name>
<dbReference type="SUPFAM" id="SSF103473">
    <property type="entry name" value="MFS general substrate transporter"/>
    <property type="match status" value="1"/>
</dbReference>
<dbReference type="AlphaFoldDB" id="A0A7W3JJY6"/>
<feature type="transmembrane region" description="Helical" evidence="7">
    <location>
        <begin position="226"/>
        <end position="248"/>
    </location>
</feature>
<dbReference type="InterPro" id="IPR010290">
    <property type="entry name" value="TM_effector"/>
</dbReference>
<feature type="transmembrane region" description="Helical" evidence="7">
    <location>
        <begin position="175"/>
        <end position="194"/>
    </location>
</feature>
<evidence type="ECO:0000256" key="3">
    <source>
        <dbReference type="ARBA" id="ARBA00022475"/>
    </source>
</evidence>
<gene>
    <name evidence="8" type="ORF">FB463_002532</name>
</gene>